<protein>
    <submittedName>
        <fullName evidence="2">HD-like signal output (HDOD) protein</fullName>
    </submittedName>
</protein>
<dbReference type="InterPro" id="IPR052340">
    <property type="entry name" value="RNase_Y/CdgJ"/>
</dbReference>
<dbReference type="Gene3D" id="1.10.3210.10">
    <property type="entry name" value="Hypothetical protein af1432"/>
    <property type="match status" value="1"/>
</dbReference>
<feature type="domain" description="HDOD" evidence="1">
    <location>
        <begin position="22"/>
        <end position="191"/>
    </location>
</feature>
<proteinExistence type="predicted"/>
<comment type="caution">
    <text evidence="2">The sequence shown here is derived from an EMBL/GenBank/DDBJ whole genome shotgun (WGS) entry which is preliminary data.</text>
</comment>
<reference evidence="2 3" key="1">
    <citation type="submission" date="2019-03" db="EMBL/GenBank/DDBJ databases">
        <title>Genomic Encyclopedia of Archaeal and Bacterial Type Strains, Phase II (KMG-II): from individual species to whole genera.</title>
        <authorList>
            <person name="Goeker M."/>
        </authorList>
    </citation>
    <scope>NUCLEOTIDE SEQUENCE [LARGE SCALE GENOMIC DNA]</scope>
    <source>
        <strain evidence="2 3">DSM 15388</strain>
    </source>
</reference>
<evidence type="ECO:0000259" key="1">
    <source>
        <dbReference type="PROSITE" id="PS51833"/>
    </source>
</evidence>
<dbReference type="SUPFAM" id="SSF109604">
    <property type="entry name" value="HD-domain/PDEase-like"/>
    <property type="match status" value="1"/>
</dbReference>
<sequence length="258" mass="28757">MSAEKSRISAEWLSSLEKLDQAQIISQNTSAIIQEIEKPTPNTAALKALIATEPLLSAKLLLICNSPFFGFPRTIENIEETIVLLGYKKLKSLIFTSVVMGTAGNEKLAGYVKHSLTTALICRELYGKMGLPEDNGYLTGLLHLLPVLINYEPGLEKFLTVNLLHDASAILFSKMNFPERISNAIVELYQQSRHCKETSALKLAFNMAIVLQGKKEAVFKKLNNLDVELQVLNLKPSELADITFGIRDERNDLIKLIR</sequence>
<dbReference type="Proteomes" id="UP000295793">
    <property type="component" value="Unassembled WGS sequence"/>
</dbReference>
<evidence type="ECO:0000313" key="3">
    <source>
        <dbReference type="Proteomes" id="UP000295793"/>
    </source>
</evidence>
<dbReference type="RefSeq" id="WP_132701653.1">
    <property type="nucleotide sequence ID" value="NZ_SLZR01000008.1"/>
</dbReference>
<dbReference type="InterPro" id="IPR013976">
    <property type="entry name" value="HDOD"/>
</dbReference>
<dbReference type="EMBL" id="SLZR01000008">
    <property type="protein sequence ID" value="TCS40675.1"/>
    <property type="molecule type" value="Genomic_DNA"/>
</dbReference>
<dbReference type="PANTHER" id="PTHR33525:SF3">
    <property type="entry name" value="RIBONUCLEASE Y"/>
    <property type="match status" value="1"/>
</dbReference>
<dbReference type="PROSITE" id="PS51833">
    <property type="entry name" value="HDOD"/>
    <property type="match status" value="1"/>
</dbReference>
<dbReference type="AlphaFoldDB" id="A0A4R3I480"/>
<gene>
    <name evidence="2" type="ORF">BCF53_10831</name>
</gene>
<dbReference type="PANTHER" id="PTHR33525">
    <property type="match status" value="1"/>
</dbReference>
<evidence type="ECO:0000313" key="2">
    <source>
        <dbReference type="EMBL" id="TCS40675.1"/>
    </source>
</evidence>
<organism evidence="2 3">
    <name type="scientific">Reinekea marinisedimentorum</name>
    <dbReference type="NCBI Taxonomy" id="230495"/>
    <lineage>
        <taxon>Bacteria</taxon>
        <taxon>Pseudomonadati</taxon>
        <taxon>Pseudomonadota</taxon>
        <taxon>Gammaproteobacteria</taxon>
        <taxon>Oceanospirillales</taxon>
        <taxon>Saccharospirillaceae</taxon>
        <taxon>Reinekea</taxon>
    </lineage>
</organism>
<dbReference type="Pfam" id="PF08668">
    <property type="entry name" value="HDOD"/>
    <property type="match status" value="1"/>
</dbReference>
<keyword evidence="3" id="KW-1185">Reference proteome</keyword>
<name>A0A4R3I480_9GAMM</name>
<accession>A0A4R3I480</accession>
<dbReference type="OrthoDB" id="5755654at2"/>